<organism evidence="1 2">
    <name type="scientific">Hafnia alvei ATCC 51873</name>
    <dbReference type="NCBI Taxonomy" id="1002364"/>
    <lineage>
        <taxon>Bacteria</taxon>
        <taxon>Pseudomonadati</taxon>
        <taxon>Pseudomonadota</taxon>
        <taxon>Gammaproteobacteria</taxon>
        <taxon>Enterobacterales</taxon>
        <taxon>Hafniaceae</taxon>
        <taxon>Hafnia</taxon>
    </lineage>
</organism>
<gene>
    <name evidence="1" type="ORF">HMPREF0454_02386</name>
</gene>
<evidence type="ECO:0000313" key="1">
    <source>
        <dbReference type="EMBL" id="EHM42379.1"/>
    </source>
</evidence>
<comment type="caution">
    <text evidence="1">The sequence shown here is derived from an EMBL/GenBank/DDBJ whole genome shotgun (WGS) entry which is preliminary data.</text>
</comment>
<accession>G9Y735</accession>
<sequence length="45" mass="4801">MPPGITPRSTFFGLPATGRNLIVKELAASGDLVCCRVDVVNLSQR</sequence>
<dbReference type="AlphaFoldDB" id="G9Y735"/>
<name>G9Y735_HAFAL</name>
<protein>
    <submittedName>
        <fullName evidence="1">Uncharacterized protein</fullName>
    </submittedName>
</protein>
<dbReference type="HOGENOM" id="CLU_3200471_0_0_6"/>
<dbReference type="EMBL" id="AGCI01000055">
    <property type="protein sequence ID" value="EHM42379.1"/>
    <property type="molecule type" value="Genomic_DNA"/>
</dbReference>
<evidence type="ECO:0000313" key="2">
    <source>
        <dbReference type="Proteomes" id="UP000005959"/>
    </source>
</evidence>
<proteinExistence type="predicted"/>
<reference evidence="1 2" key="1">
    <citation type="submission" date="2011-08" db="EMBL/GenBank/DDBJ databases">
        <authorList>
            <person name="Weinstock G."/>
            <person name="Sodergren E."/>
            <person name="Clifton S."/>
            <person name="Fulton L."/>
            <person name="Fulton B."/>
            <person name="Courtney L."/>
            <person name="Fronick C."/>
            <person name="Harrison M."/>
            <person name="Strong C."/>
            <person name="Farmer C."/>
            <person name="Delahaunty K."/>
            <person name="Markovic C."/>
            <person name="Hall O."/>
            <person name="Minx P."/>
            <person name="Tomlinson C."/>
            <person name="Mitreva M."/>
            <person name="Hou S."/>
            <person name="Chen J."/>
            <person name="Wollam A."/>
            <person name="Pepin K.H."/>
            <person name="Johnson M."/>
            <person name="Bhonagiri V."/>
            <person name="Zhang X."/>
            <person name="Suruliraj S."/>
            <person name="Warren W."/>
            <person name="Chinwalla A."/>
            <person name="Mardis E.R."/>
            <person name="Wilson R.K."/>
        </authorList>
    </citation>
    <scope>NUCLEOTIDE SEQUENCE [LARGE SCALE GENOMIC DNA]</scope>
    <source>
        <strain evidence="1 2">ATCC 51873</strain>
    </source>
</reference>
<dbReference type="Proteomes" id="UP000005959">
    <property type="component" value="Unassembled WGS sequence"/>
</dbReference>